<feature type="compositionally biased region" description="Acidic residues" evidence="3">
    <location>
        <begin position="134"/>
        <end position="148"/>
    </location>
</feature>
<evidence type="ECO:0000259" key="4">
    <source>
        <dbReference type="PROSITE" id="PS51186"/>
    </source>
</evidence>
<keyword evidence="1" id="KW-0808">Transferase</keyword>
<dbReference type="CDD" id="cd04301">
    <property type="entry name" value="NAT_SF"/>
    <property type="match status" value="1"/>
</dbReference>
<dbReference type="AlphaFoldDB" id="A0A316YGF6"/>
<dbReference type="InterPro" id="IPR016181">
    <property type="entry name" value="Acyl_CoA_acyltransferase"/>
</dbReference>
<dbReference type="InterPro" id="IPR050680">
    <property type="entry name" value="YpeA/RimI_acetyltransf"/>
</dbReference>
<feature type="compositionally biased region" description="Acidic residues" evidence="3">
    <location>
        <begin position="420"/>
        <end position="429"/>
    </location>
</feature>
<dbReference type="SUPFAM" id="SSF55729">
    <property type="entry name" value="Acyl-CoA N-acyltransferases (Nat)"/>
    <property type="match status" value="1"/>
</dbReference>
<dbReference type="InParanoid" id="A0A316YGF6"/>
<dbReference type="GeneID" id="37044481"/>
<dbReference type="Gene3D" id="3.40.630.30">
    <property type="match status" value="1"/>
</dbReference>
<name>A0A316YGF6_9BASI</name>
<evidence type="ECO:0000313" key="6">
    <source>
        <dbReference type="Proteomes" id="UP000245768"/>
    </source>
</evidence>
<evidence type="ECO:0000256" key="2">
    <source>
        <dbReference type="ARBA" id="ARBA00023315"/>
    </source>
</evidence>
<dbReference type="PANTHER" id="PTHR43420">
    <property type="entry name" value="ACETYLTRANSFERASE"/>
    <property type="match status" value="1"/>
</dbReference>
<reference evidence="5 6" key="1">
    <citation type="journal article" date="2018" name="Mol. Biol. Evol.">
        <title>Broad Genomic Sampling Reveals a Smut Pathogenic Ancestry of the Fungal Clade Ustilaginomycotina.</title>
        <authorList>
            <person name="Kijpornyongpan T."/>
            <person name="Mondo S.J."/>
            <person name="Barry K."/>
            <person name="Sandor L."/>
            <person name="Lee J."/>
            <person name="Lipzen A."/>
            <person name="Pangilinan J."/>
            <person name="LaButti K."/>
            <person name="Hainaut M."/>
            <person name="Henrissat B."/>
            <person name="Grigoriev I.V."/>
            <person name="Spatafora J.W."/>
            <person name="Aime M.C."/>
        </authorList>
    </citation>
    <scope>NUCLEOTIDE SEQUENCE [LARGE SCALE GENOMIC DNA]</scope>
    <source>
        <strain evidence="5 6">MCA 4198</strain>
    </source>
</reference>
<feature type="compositionally biased region" description="Acidic residues" evidence="3">
    <location>
        <begin position="56"/>
        <end position="67"/>
    </location>
</feature>
<dbReference type="OrthoDB" id="2555742at2759"/>
<organism evidence="5 6">
    <name type="scientific">Acaromyces ingoldii</name>
    <dbReference type="NCBI Taxonomy" id="215250"/>
    <lineage>
        <taxon>Eukaryota</taxon>
        <taxon>Fungi</taxon>
        <taxon>Dikarya</taxon>
        <taxon>Basidiomycota</taxon>
        <taxon>Ustilaginomycotina</taxon>
        <taxon>Exobasidiomycetes</taxon>
        <taxon>Exobasidiales</taxon>
        <taxon>Cryptobasidiaceae</taxon>
        <taxon>Acaromyces</taxon>
    </lineage>
</organism>
<dbReference type="Pfam" id="PF13508">
    <property type="entry name" value="Acetyltransf_7"/>
    <property type="match status" value="1"/>
</dbReference>
<dbReference type="EMBL" id="KZ819639">
    <property type="protein sequence ID" value="PWN87678.1"/>
    <property type="molecule type" value="Genomic_DNA"/>
</dbReference>
<proteinExistence type="predicted"/>
<keyword evidence="6" id="KW-1185">Reference proteome</keyword>
<feature type="region of interest" description="Disordered" evidence="3">
    <location>
        <begin position="325"/>
        <end position="381"/>
    </location>
</feature>
<dbReference type="Proteomes" id="UP000245768">
    <property type="component" value="Unassembled WGS sequence"/>
</dbReference>
<dbReference type="GO" id="GO:0016747">
    <property type="term" value="F:acyltransferase activity, transferring groups other than amino-acyl groups"/>
    <property type="evidence" value="ECO:0007669"/>
    <property type="project" value="InterPro"/>
</dbReference>
<gene>
    <name evidence="5" type="ORF">FA10DRAFT_269002</name>
</gene>
<dbReference type="RefSeq" id="XP_025374876.1">
    <property type="nucleotide sequence ID" value="XM_025522565.1"/>
</dbReference>
<feature type="domain" description="N-acetyltransferase" evidence="4">
    <location>
        <begin position="474"/>
        <end position="656"/>
    </location>
</feature>
<evidence type="ECO:0000256" key="3">
    <source>
        <dbReference type="SAM" id="MobiDB-lite"/>
    </source>
</evidence>
<feature type="compositionally biased region" description="Low complexity" evidence="3">
    <location>
        <begin position="13"/>
        <end position="23"/>
    </location>
</feature>
<protein>
    <recommendedName>
        <fullName evidence="4">N-acetyltransferase domain-containing protein</fullName>
    </recommendedName>
</protein>
<evidence type="ECO:0000313" key="5">
    <source>
        <dbReference type="EMBL" id="PWN87678.1"/>
    </source>
</evidence>
<feature type="region of interest" description="Disordered" evidence="3">
    <location>
        <begin position="134"/>
        <end position="165"/>
    </location>
</feature>
<feature type="region of interest" description="Disordered" evidence="3">
    <location>
        <begin position="584"/>
        <end position="603"/>
    </location>
</feature>
<feature type="compositionally biased region" description="Acidic residues" evidence="3">
    <location>
        <begin position="360"/>
        <end position="381"/>
    </location>
</feature>
<feature type="region of interest" description="Disordered" evidence="3">
    <location>
        <begin position="414"/>
        <end position="467"/>
    </location>
</feature>
<dbReference type="PROSITE" id="PS51186">
    <property type="entry name" value="GNAT"/>
    <property type="match status" value="1"/>
</dbReference>
<keyword evidence="2" id="KW-0012">Acyltransferase</keyword>
<sequence length="671" mass="72340">MPRYGKPAPPAMAPSVAPSSGPSKQVLVEGDSVAEREATATSIKKQEQNVKQEKEEASDDDDDDDDGQGIHYAGIQWKGKTAHAVEQEMEALGDRTVMSYAPDAVYLASRLEGLKRNLDVGGERMKRWAWEDYEDESDDADDADDEREESATTRPATPPSPMMVLTPDDGQTTTTLLDPTVDAVDAVSGGTDARAALPAVTVTEQAIDPDAKAAALDSRVEIRTLRRPDLEQVRELHCYHGDGDKVDTESYTTSAGFLLRLLVDEHHVCLVAVAKPLPEPGHMPTAFSPGCPPPSLDMPPAKSPFLVAAGPTMLDHRGEAGPRAMLLPYGNATTRDNHVPEATAPRSFGAGPNSSSSNSIDDEAVLSDDDDDDDDDDDEDSLFESKRRQALLHAAGRKSPREAFGKRMLVVHGADRADVEGDPEVEPTTDTEMTSPPRESEIQAMHEAASKSQHGKSLRRPSGGRSSRSAAFFKSVLAGPTHDVAPPRAVRVMAAPPPNGLPRDTEAILGVASARIKVVARSHDDDIFSTGAGSAWPGIESSTHEQSKVTREAHIITLSVNPMERGQGLGARLLDHLLEECKRRTAGPRKTGTGADDGRRQHDDAPMRTFLEVHPSNESALGLYESRGFHRIQGRKGVVKGFYRGDARIPASVRLQVGGADAIRLERLDRP</sequence>
<dbReference type="InterPro" id="IPR000182">
    <property type="entry name" value="GNAT_dom"/>
</dbReference>
<evidence type="ECO:0000256" key="1">
    <source>
        <dbReference type="ARBA" id="ARBA00022679"/>
    </source>
</evidence>
<feature type="compositionally biased region" description="Basic and acidic residues" evidence="3">
    <location>
        <begin position="33"/>
        <end position="55"/>
    </location>
</feature>
<feature type="region of interest" description="Disordered" evidence="3">
    <location>
        <begin position="1"/>
        <end position="80"/>
    </location>
</feature>
<accession>A0A316YGF6</accession>